<evidence type="ECO:0000313" key="1">
    <source>
        <dbReference type="EMBL" id="CAB4203444.1"/>
    </source>
</evidence>
<name>A0A6J5RXU5_9CAUD</name>
<proteinExistence type="predicted"/>
<protein>
    <submittedName>
        <fullName evidence="1">Uncharacterized protein</fullName>
    </submittedName>
</protein>
<accession>A0A6J5RXU5</accession>
<sequence length="193" mass="21761">MPKKTTKKDASPTSRLEVRYPGIGKFLRNNPNCEAARHFGFSQERARQIRAIFEIPAVHKHDWERARRASQIRKLASKGKDASTIESETGIGRSTIWTIATEDSIEIPVARSNMPTNTPDEIEGKYPGITEMLRTGRGALRKVSREYELSYTHVSRLRNRLAEAGVVEKDWDAADKARALRKAEWASGRRGTG</sequence>
<dbReference type="EMBL" id="LR797331">
    <property type="protein sequence ID" value="CAB4203444.1"/>
    <property type="molecule type" value="Genomic_DNA"/>
</dbReference>
<organism evidence="1">
    <name type="scientific">uncultured Caudovirales phage</name>
    <dbReference type="NCBI Taxonomy" id="2100421"/>
    <lineage>
        <taxon>Viruses</taxon>
        <taxon>Duplodnaviria</taxon>
        <taxon>Heunggongvirae</taxon>
        <taxon>Uroviricota</taxon>
        <taxon>Caudoviricetes</taxon>
        <taxon>Peduoviridae</taxon>
        <taxon>Maltschvirus</taxon>
        <taxon>Maltschvirus maltsch</taxon>
    </lineage>
</organism>
<gene>
    <name evidence="1" type="ORF">UFOVP1382_60</name>
</gene>
<reference evidence="1" key="1">
    <citation type="submission" date="2020-05" db="EMBL/GenBank/DDBJ databases">
        <authorList>
            <person name="Chiriac C."/>
            <person name="Salcher M."/>
            <person name="Ghai R."/>
            <person name="Kavagutti S V."/>
        </authorList>
    </citation>
    <scope>NUCLEOTIDE SEQUENCE</scope>
</reference>